<protein>
    <recommendedName>
        <fullName evidence="3">PilY1 beta-propeller domain-containing protein</fullName>
    </recommendedName>
</protein>
<sequence>MIKDDPKEPVLEKHTLTYYLGCRYDGVTRLDAVKRALNSVVDKYRDKFYFALQPMNGWLRYEKDPNRPGFVLRRISFNKFYDTSKPEEYRQLKDYINGDSSKFIYPLLPGGGTYTHQRLNAVVRNTVFNKLRYRCQKSYLIIFSDGEAVDAWPLDDRTRWKNWFGGQAGYYDGYFDEDKQPREVISVPEVKKLQYYTDILRTKSFGNYIYKKSFVDEFGGTARYATEDDGLTYYYENNRLPKRDSLRRTVDEAGQPWDSPIPDSESGERFTQTVRTYTIGSGLGAVPKAIAYLRNGASPRPERDPTKQDPERYFFKADNADEILNAFEDIFKEIGVETTEGTIITTAKTPKIGVSSSSNTASRSIMATVNTGTWSSRICINKPDATSEDIKACKVQPSFSNRQLVLNDGGTSYLYSGSMQDFSNKYFKIPDNEKKNAAEWRDGLLNWLNRSNDESQNKPQDFVLDYRKRDNMGEILDNDIETIGDEVYGLQKFLITSTNEGMVYVFQAADNASHPYDLKFNYMPMQMDRDGSDDLVRHHYQNLVANNYGKDSAHPHEYLLNGGFVVVGTPTLPNKPKQYFMVSNMGQGGRGAFAINIGGQDIATGRNIAVDNMSSNTWYKDLFLFQTPSGLANEFGYTLGRPGVGIVRINKDPQASTTSITDHLREVAVLNNGYNYPGKEVSDNESALYFYDILGVDIGTDSYQKTGYNKGELIKKLIADTNGGGLSGPVGYDINNDGVTDIVYAGDYGGNLYRFDIRNPDPDKWTVRKIFTAQGPITITPTLFKPNPEDPRADHKIIIVFGTGSDIYQSDKDKKDQQAIYGIYDDYDQPANTVITHDQLLKQTMSYNGNNGTLSNSKFEPTRHKGWYFTLNTDGERVVTRIERLLTTGVAVTRAYGVTRGGDLVDDPCRKTTTSEETKVLSRLTQFNVRTGGALTGIEPRVVTNDGDSSSSSVGIWGMYALRIVSDGNGQFNNLDTLVSGNQQVVDPTKQKQNMMCARKPLEVHSSNGMAGAENVPMCPISFKRLSWREVKTDYNQ</sequence>
<dbReference type="Pfam" id="PF05567">
    <property type="entry name" value="T4P_PilY1"/>
    <property type="match status" value="1"/>
</dbReference>
<accession>A0A2N9XKY2</accession>
<evidence type="ECO:0000313" key="5">
    <source>
        <dbReference type="Proteomes" id="UP000231484"/>
    </source>
</evidence>
<evidence type="ECO:0000313" key="4">
    <source>
        <dbReference type="EMBL" id="PIT48987.1"/>
    </source>
</evidence>
<dbReference type="InterPro" id="IPR008707">
    <property type="entry name" value="B-propeller_PilY1"/>
</dbReference>
<dbReference type="GO" id="GO:0046872">
    <property type="term" value="F:metal ion binding"/>
    <property type="evidence" value="ECO:0007669"/>
    <property type="project" value="UniProtKB-KW"/>
</dbReference>
<dbReference type="AlphaFoldDB" id="A0A2N9XKY2"/>
<comment type="caution">
    <text evidence="4">The sequence shown here is derived from an EMBL/GenBank/DDBJ whole genome shotgun (WGS) entry which is preliminary data.</text>
</comment>
<evidence type="ECO:0000256" key="1">
    <source>
        <dbReference type="ARBA" id="ARBA00022723"/>
    </source>
</evidence>
<dbReference type="Proteomes" id="UP000231484">
    <property type="component" value="Unassembled WGS sequence"/>
</dbReference>
<evidence type="ECO:0000256" key="2">
    <source>
        <dbReference type="ARBA" id="ARBA00022837"/>
    </source>
</evidence>
<dbReference type="EMBL" id="MEIQ01000051">
    <property type="protein sequence ID" value="PIT48987.1"/>
    <property type="molecule type" value="Genomic_DNA"/>
</dbReference>
<gene>
    <name evidence="4" type="ORF">BHC48_08940</name>
</gene>
<evidence type="ECO:0000259" key="3">
    <source>
        <dbReference type="Pfam" id="PF05567"/>
    </source>
</evidence>
<reference evidence="4 5" key="1">
    <citation type="journal article" date="2017" name="MBio">
        <title>Type VI secretion-mediated competition in the bee gut microbiome.</title>
        <authorList>
            <person name="Steele M.I."/>
            <person name="Kwong W.K."/>
            <person name="Powell J.E."/>
            <person name="Whiteley M."/>
            <person name="Moran N.A."/>
        </authorList>
    </citation>
    <scope>NUCLEOTIDE SEQUENCE [LARGE SCALE GENOMIC DNA]</scope>
    <source>
        <strain evidence="4 5">Occ4-2</strain>
    </source>
</reference>
<keyword evidence="1" id="KW-0479">Metal-binding</keyword>
<feature type="domain" description="PilY1 beta-propeller" evidence="3">
    <location>
        <begin position="494"/>
        <end position="849"/>
    </location>
</feature>
<name>A0A2N9XKY2_9NEIS</name>
<proteinExistence type="predicted"/>
<keyword evidence="2" id="KW-0106">Calcium</keyword>
<organism evidence="4 5">
    <name type="scientific">Snodgrassella alvi</name>
    <dbReference type="NCBI Taxonomy" id="1196083"/>
    <lineage>
        <taxon>Bacteria</taxon>
        <taxon>Pseudomonadati</taxon>
        <taxon>Pseudomonadota</taxon>
        <taxon>Betaproteobacteria</taxon>
        <taxon>Neisseriales</taxon>
        <taxon>Neisseriaceae</taxon>
        <taxon>Snodgrassella</taxon>
    </lineage>
</organism>